<name>A0ABU1ZZN3_9CORY</name>
<evidence type="ECO:0000313" key="2">
    <source>
        <dbReference type="Proteomes" id="UP001180840"/>
    </source>
</evidence>
<dbReference type="EMBL" id="JAVDXZ010000001">
    <property type="protein sequence ID" value="MDR7330356.1"/>
    <property type="molecule type" value="Genomic_DNA"/>
</dbReference>
<accession>A0ABU1ZZN3</accession>
<dbReference type="RefSeq" id="WP_290195961.1">
    <property type="nucleotide sequence ID" value="NZ_CP047654.1"/>
</dbReference>
<proteinExistence type="predicted"/>
<organism evidence="1 2">
    <name type="scientific">Corynebacterium guangdongense</name>
    <dbReference type="NCBI Taxonomy" id="1783348"/>
    <lineage>
        <taxon>Bacteria</taxon>
        <taxon>Bacillati</taxon>
        <taxon>Actinomycetota</taxon>
        <taxon>Actinomycetes</taxon>
        <taxon>Mycobacteriales</taxon>
        <taxon>Corynebacteriaceae</taxon>
        <taxon>Corynebacterium</taxon>
    </lineage>
</organism>
<evidence type="ECO:0000313" key="1">
    <source>
        <dbReference type="EMBL" id="MDR7330356.1"/>
    </source>
</evidence>
<reference evidence="1" key="1">
    <citation type="submission" date="2023-07" db="EMBL/GenBank/DDBJ databases">
        <title>Sequencing the genomes of 1000 actinobacteria strains.</title>
        <authorList>
            <person name="Klenk H.-P."/>
        </authorList>
    </citation>
    <scope>NUCLEOTIDE SEQUENCE</scope>
    <source>
        <strain evidence="1">DSM 107476</strain>
    </source>
</reference>
<gene>
    <name evidence="1" type="ORF">J2S39_002032</name>
</gene>
<dbReference type="Proteomes" id="UP001180840">
    <property type="component" value="Unassembled WGS sequence"/>
</dbReference>
<protein>
    <submittedName>
        <fullName evidence="1">Uncharacterized protein</fullName>
    </submittedName>
</protein>
<sequence>MRLIVVRCGAPEVEVPQLSVLRELVNIDSLEVLDLSAVPARQELRPLDEAALEELPVDPTPSLDEISARPDVGHLGAPDFAPQRPGRELRFVVVGSDAALSAVLTRMMRADYLWATVGYVPLHPDSAAATNWSLPANRAAAFRLACAGTVRPAPVIRNDASIVVAGSATISAVDGGTLDAEVIVDDATLIYPEKVRNTRARFYGQFGVKLVPMTDAPGIAAVRLTTPLTVAEENRGGRGLRGAIGSLMSRSLTPAQVQAWSETPGLSWLVDRAPLEPAGIDPRSLLSGRAVQAGGVDLRVTIDGVPGPRPVKRVTFYRHLRDLQIVRI</sequence>
<keyword evidence="2" id="KW-1185">Reference proteome</keyword>
<comment type="caution">
    <text evidence="1">The sequence shown here is derived from an EMBL/GenBank/DDBJ whole genome shotgun (WGS) entry which is preliminary data.</text>
</comment>